<reference evidence="4" key="1">
    <citation type="journal article" date="2019" name="Int. J. Syst. Evol. Microbiol.">
        <title>The Global Catalogue of Microorganisms (GCM) 10K type strain sequencing project: providing services to taxonomists for standard genome sequencing and annotation.</title>
        <authorList>
            <consortium name="The Broad Institute Genomics Platform"/>
            <consortium name="The Broad Institute Genome Sequencing Center for Infectious Disease"/>
            <person name="Wu L."/>
            <person name="Ma J."/>
        </authorList>
    </citation>
    <scope>NUCLEOTIDE SEQUENCE [LARGE SCALE GENOMIC DNA]</scope>
    <source>
        <strain evidence="4">CGMCC 4.7177</strain>
    </source>
</reference>
<dbReference type="Gene3D" id="2.70.70.10">
    <property type="entry name" value="Glucose Permease (Domain IIA)"/>
    <property type="match status" value="1"/>
</dbReference>
<dbReference type="SUPFAM" id="SSF51261">
    <property type="entry name" value="Duplicated hybrid motif"/>
    <property type="match status" value="1"/>
</dbReference>
<dbReference type="EMBL" id="JBHUGI010000032">
    <property type="protein sequence ID" value="MFD1928572.1"/>
    <property type="molecule type" value="Genomic_DNA"/>
</dbReference>
<dbReference type="GO" id="GO:0016787">
    <property type="term" value="F:hydrolase activity"/>
    <property type="evidence" value="ECO:0007669"/>
    <property type="project" value="UniProtKB-KW"/>
</dbReference>
<feature type="transmembrane region" description="Helical" evidence="1">
    <location>
        <begin position="104"/>
        <end position="122"/>
    </location>
</feature>
<keyword evidence="1" id="KW-0472">Membrane</keyword>
<gene>
    <name evidence="3" type="ORF">ACFSFY_11080</name>
</gene>
<keyword evidence="4" id="KW-1185">Reference proteome</keyword>
<accession>A0ABW4SJ97</accession>
<dbReference type="RefSeq" id="WP_381538026.1">
    <property type="nucleotide sequence ID" value="NZ_JBHUGI010000032.1"/>
</dbReference>
<dbReference type="InterPro" id="IPR016047">
    <property type="entry name" value="M23ase_b-sheet_dom"/>
</dbReference>
<name>A0ABW4SJ97_9BACL</name>
<dbReference type="EC" id="3.4.24.-" evidence="3"/>
<dbReference type="InterPro" id="IPR050570">
    <property type="entry name" value="Cell_wall_metabolism_enzyme"/>
</dbReference>
<protein>
    <submittedName>
        <fullName evidence="3">M23 family metallopeptidase</fullName>
        <ecNumber evidence="3">3.4.24.-</ecNumber>
    </submittedName>
</protein>
<comment type="caution">
    <text evidence="3">The sequence shown here is derived from an EMBL/GenBank/DDBJ whole genome shotgun (WGS) entry which is preliminary data.</text>
</comment>
<evidence type="ECO:0000259" key="2">
    <source>
        <dbReference type="Pfam" id="PF01551"/>
    </source>
</evidence>
<evidence type="ECO:0000313" key="3">
    <source>
        <dbReference type="EMBL" id="MFD1928572.1"/>
    </source>
</evidence>
<organism evidence="3 4">
    <name type="scientific">Sporosarcina siberiensis</name>
    <dbReference type="NCBI Taxonomy" id="1365606"/>
    <lineage>
        <taxon>Bacteria</taxon>
        <taxon>Bacillati</taxon>
        <taxon>Bacillota</taxon>
        <taxon>Bacilli</taxon>
        <taxon>Bacillales</taxon>
        <taxon>Caryophanaceae</taxon>
        <taxon>Sporosarcina</taxon>
    </lineage>
</organism>
<dbReference type="Proteomes" id="UP001597218">
    <property type="component" value="Unassembled WGS sequence"/>
</dbReference>
<feature type="domain" description="M23ase beta-sheet core" evidence="2">
    <location>
        <begin position="196"/>
        <end position="289"/>
    </location>
</feature>
<feature type="transmembrane region" description="Helical" evidence="1">
    <location>
        <begin position="9"/>
        <end position="33"/>
    </location>
</feature>
<sequence>MELIKEKIFVLFPMISTIGLLIVIPAVFLFTLWKTSFTSKFEWIVDAASTTAFVFWVFQSGNWAWIGYYFRYLLVIILIYVLIHSWRKVRASPFKIKYNSPQKFTIGMYLFLIVLFGSYNVFAITSYSTDDPAIELQFPLKGGAYYIGQGGNHVLLNYHQEYLPQQYALDILKVNALGIRANGLYPKDLDKYQIYGENLYSPCDAKVIEAQNGLPDFTPPDSDPENATGNYITLICDHSDATIYIAHMQEGSVMVNPDEMVKAGQKIGKVGNSGNTSEPHLHIHAEKDGVGIPIQFNNKFLARNNLMR</sequence>
<dbReference type="PANTHER" id="PTHR21666:SF270">
    <property type="entry name" value="MUREIN HYDROLASE ACTIVATOR ENVC"/>
    <property type="match status" value="1"/>
</dbReference>
<keyword evidence="1" id="KW-0812">Transmembrane</keyword>
<dbReference type="Pfam" id="PF01551">
    <property type="entry name" value="Peptidase_M23"/>
    <property type="match status" value="1"/>
</dbReference>
<evidence type="ECO:0000313" key="4">
    <source>
        <dbReference type="Proteomes" id="UP001597218"/>
    </source>
</evidence>
<feature type="transmembrane region" description="Helical" evidence="1">
    <location>
        <begin position="63"/>
        <end position="83"/>
    </location>
</feature>
<keyword evidence="3" id="KW-0378">Hydrolase</keyword>
<dbReference type="PANTHER" id="PTHR21666">
    <property type="entry name" value="PEPTIDASE-RELATED"/>
    <property type="match status" value="1"/>
</dbReference>
<dbReference type="CDD" id="cd12797">
    <property type="entry name" value="M23_peptidase"/>
    <property type="match status" value="1"/>
</dbReference>
<keyword evidence="1" id="KW-1133">Transmembrane helix</keyword>
<proteinExistence type="predicted"/>
<dbReference type="InterPro" id="IPR011055">
    <property type="entry name" value="Dup_hybrid_motif"/>
</dbReference>
<evidence type="ECO:0000256" key="1">
    <source>
        <dbReference type="SAM" id="Phobius"/>
    </source>
</evidence>